<dbReference type="InterPro" id="IPR003782">
    <property type="entry name" value="SCO1/SenC"/>
</dbReference>
<keyword evidence="3" id="KW-1185">Reference proteome</keyword>
<dbReference type="Gene3D" id="3.40.30.10">
    <property type="entry name" value="Glutaredoxin"/>
    <property type="match status" value="1"/>
</dbReference>
<evidence type="ECO:0000313" key="3">
    <source>
        <dbReference type="Proteomes" id="UP000603940"/>
    </source>
</evidence>
<dbReference type="PANTHER" id="PTHR12151:SF25">
    <property type="entry name" value="LINALOOL DEHYDRATASE_ISOMERASE DOMAIN-CONTAINING PROTEIN"/>
    <property type="match status" value="1"/>
</dbReference>
<dbReference type="Proteomes" id="UP000603940">
    <property type="component" value="Unassembled WGS sequence"/>
</dbReference>
<evidence type="ECO:0000256" key="1">
    <source>
        <dbReference type="ARBA" id="ARBA00010996"/>
    </source>
</evidence>
<gene>
    <name evidence="2" type="ORF">IBL25_15105</name>
</gene>
<organism evidence="2 3">
    <name type="scientific">Pseudoroseomonas ludipueritiae</name>
    <dbReference type="NCBI Taxonomy" id="198093"/>
    <lineage>
        <taxon>Bacteria</taxon>
        <taxon>Pseudomonadati</taxon>
        <taxon>Pseudomonadota</taxon>
        <taxon>Alphaproteobacteria</taxon>
        <taxon>Acetobacterales</taxon>
        <taxon>Acetobacteraceae</taxon>
        <taxon>Pseudoroseomonas</taxon>
    </lineage>
</organism>
<proteinExistence type="inferred from homology"/>
<dbReference type="CDD" id="cd02968">
    <property type="entry name" value="SCO"/>
    <property type="match status" value="1"/>
</dbReference>
<dbReference type="RefSeq" id="WP_187779376.1">
    <property type="nucleotide sequence ID" value="NZ_JACTUZ010000069.1"/>
</dbReference>
<evidence type="ECO:0000313" key="2">
    <source>
        <dbReference type="EMBL" id="MBC9178273.1"/>
    </source>
</evidence>
<dbReference type="PANTHER" id="PTHR12151">
    <property type="entry name" value="ELECTRON TRANSPORT PROTIN SCO1/SENC FAMILY MEMBER"/>
    <property type="match status" value="1"/>
</dbReference>
<protein>
    <submittedName>
        <fullName evidence="2">SCO family protein</fullName>
    </submittedName>
</protein>
<comment type="similarity">
    <text evidence="1">Belongs to the SCO1/2 family.</text>
</comment>
<accession>A0ABR7R9B5</accession>
<sequence length="226" mass="24453">MQRVIRILLVVLILGLGGLWGSAWFGRQAGEPLGDSFLRQVAALTGRETAPPVPTGGIQLPAGMSMGGAFTMLDQDGRTVTQGDFGGKLLVGYFGYTFCPDVCPTELASIAAAMDLLAPSEAERATPLFVTVDPERDTPEQMKSYVSNFHPRMVGLTGTPDQVAAMAKSFRVFYSKVKRPEMSEYLMDHSSFIYLIGADGRVRALLRPQSQPEEIAAAIRAQLPRA</sequence>
<dbReference type="EMBL" id="JACTUZ010000069">
    <property type="protein sequence ID" value="MBC9178273.1"/>
    <property type="molecule type" value="Genomic_DNA"/>
</dbReference>
<dbReference type="SUPFAM" id="SSF52833">
    <property type="entry name" value="Thioredoxin-like"/>
    <property type="match status" value="1"/>
</dbReference>
<reference evidence="2 3" key="1">
    <citation type="journal article" date="2009" name="Int. J. Syst. Evol. Microbiol.">
        <title>Transfer of Teichococcus ludipueritiae and Muricoccus roseus to the genus Roseomonas, as Roseomonas ludipueritiae comb. nov. and Roseomonas rosea comb. nov., respectively, and emended description of the genus Roseomonas.</title>
        <authorList>
            <person name="Sanchez-Porro C."/>
            <person name="Gallego V."/>
            <person name="Busse H.J."/>
            <person name="Kampfer P."/>
            <person name="Ventosa A."/>
        </authorList>
    </citation>
    <scope>NUCLEOTIDE SEQUENCE [LARGE SCALE GENOMIC DNA]</scope>
    <source>
        <strain evidence="2 3">DSM 14915</strain>
    </source>
</reference>
<comment type="caution">
    <text evidence="2">The sequence shown here is derived from an EMBL/GenBank/DDBJ whole genome shotgun (WGS) entry which is preliminary data.</text>
</comment>
<name>A0ABR7R9B5_9PROT</name>
<dbReference type="Pfam" id="PF02630">
    <property type="entry name" value="SCO1-SenC"/>
    <property type="match status" value="1"/>
</dbReference>
<dbReference type="InterPro" id="IPR036249">
    <property type="entry name" value="Thioredoxin-like_sf"/>
</dbReference>